<dbReference type="GO" id="GO:1904680">
    <property type="term" value="F:peptide transmembrane transporter activity"/>
    <property type="evidence" value="ECO:0007669"/>
    <property type="project" value="TreeGrafter"/>
</dbReference>
<reference evidence="4 5" key="1">
    <citation type="submission" date="2016-10" db="EMBL/GenBank/DDBJ databases">
        <authorList>
            <person name="de Groot N.N."/>
        </authorList>
    </citation>
    <scope>NUCLEOTIDE SEQUENCE [LARGE SCALE GENOMIC DNA]</scope>
    <source>
        <strain evidence="4 5">CGMCC 1.10228</strain>
    </source>
</reference>
<dbReference type="SUPFAM" id="SSF53850">
    <property type="entry name" value="Periplasmic binding protein-like II"/>
    <property type="match status" value="1"/>
</dbReference>
<dbReference type="InterPro" id="IPR030678">
    <property type="entry name" value="Peptide/Ni-bd"/>
</dbReference>
<dbReference type="PANTHER" id="PTHR30290:SF38">
    <property type="entry name" value="D,D-DIPEPTIDE-BINDING PERIPLASMIC PROTEIN DDPA-RELATED"/>
    <property type="match status" value="1"/>
</dbReference>
<dbReference type="Gene3D" id="3.10.105.10">
    <property type="entry name" value="Dipeptide-binding Protein, Domain 3"/>
    <property type="match status" value="1"/>
</dbReference>
<dbReference type="GO" id="GO:0043190">
    <property type="term" value="C:ATP-binding cassette (ABC) transporter complex"/>
    <property type="evidence" value="ECO:0007669"/>
    <property type="project" value="InterPro"/>
</dbReference>
<dbReference type="PIRSF" id="PIRSF002741">
    <property type="entry name" value="MppA"/>
    <property type="match status" value="1"/>
</dbReference>
<dbReference type="Pfam" id="PF00496">
    <property type="entry name" value="SBP_bac_5"/>
    <property type="match status" value="1"/>
</dbReference>
<proteinExistence type="inferred from homology"/>
<sequence>MTDRKGINRRQFLGSSALLAGATLIPWSNTVLAASNKPKGGILRICVDQAVSVLNPLKTRVNPEYLVAELLYSGLTRLRPDMKVEADLAESWTANDDLTEWTFKLRSNLKFHDGSACSAKDVAASLLAILDPNNAASGRKNIGPIQSVSAKGTDLVVITLTQPYADLPVNLAYPSAKIVPAAIVEQGMDALAQKAVGTGPFKLVSYEPERKIVVARNPDYYDPARPHLNGVEVVVYPDSTAAGSALISGDIDLMMAISATDYQRFQGESQVDALRVPSGQFLNINMACDQKPFDDPKVREALALSIDRDAMLQFVADGFATAGNDTPISKAYQYFDALPQRKADLAKAKALLKEAGYSDGLNIKLVASDKPETRAQLAIAVREMAKPAGFNIEVETMAHATYLDQVWKKGNFYVGFYNMQPTVDAVFSLLYTSDAPWNETRWNNDKFDAAVKAAQKTTDNAERTKLYATAQTLMHDEIPSIIPTFFDILAAQRTYVEGYQLHPRGAVFRLDEVWFGPKAPKR</sequence>
<evidence type="ECO:0000313" key="5">
    <source>
        <dbReference type="Proteomes" id="UP000198854"/>
    </source>
</evidence>
<keyword evidence="5" id="KW-1185">Reference proteome</keyword>
<dbReference type="PROSITE" id="PS51318">
    <property type="entry name" value="TAT"/>
    <property type="match status" value="1"/>
</dbReference>
<dbReference type="InterPro" id="IPR006311">
    <property type="entry name" value="TAT_signal"/>
</dbReference>
<dbReference type="PANTHER" id="PTHR30290">
    <property type="entry name" value="PERIPLASMIC BINDING COMPONENT OF ABC TRANSPORTER"/>
    <property type="match status" value="1"/>
</dbReference>
<dbReference type="GO" id="GO:0015833">
    <property type="term" value="P:peptide transport"/>
    <property type="evidence" value="ECO:0007669"/>
    <property type="project" value="TreeGrafter"/>
</dbReference>
<dbReference type="CDD" id="cd08503">
    <property type="entry name" value="PBP2_NikA_DppA_OppA_like_17"/>
    <property type="match status" value="1"/>
</dbReference>
<dbReference type="STRING" id="861298.SAMN04488136_13350"/>
<dbReference type="OrthoDB" id="9801912at2"/>
<dbReference type="GO" id="GO:0030288">
    <property type="term" value="C:outer membrane-bounded periplasmic space"/>
    <property type="evidence" value="ECO:0007669"/>
    <property type="project" value="UniProtKB-ARBA"/>
</dbReference>
<dbReference type="RefSeq" id="WP_093278576.1">
    <property type="nucleotide sequence ID" value="NZ_FNDD01000033.1"/>
</dbReference>
<evidence type="ECO:0000259" key="3">
    <source>
        <dbReference type="Pfam" id="PF00496"/>
    </source>
</evidence>
<dbReference type="InterPro" id="IPR000914">
    <property type="entry name" value="SBP_5_dom"/>
</dbReference>
<gene>
    <name evidence="4" type="ORF">SAMN04488136_13350</name>
</gene>
<organism evidence="4 5">
    <name type="scientific">Vibrio xiamenensis</name>
    <dbReference type="NCBI Taxonomy" id="861298"/>
    <lineage>
        <taxon>Bacteria</taxon>
        <taxon>Pseudomonadati</taxon>
        <taxon>Pseudomonadota</taxon>
        <taxon>Gammaproteobacteria</taxon>
        <taxon>Vibrionales</taxon>
        <taxon>Vibrionaceae</taxon>
        <taxon>Vibrio</taxon>
    </lineage>
</organism>
<name>A0A1G8FZJ5_9VIBR</name>
<feature type="domain" description="Solute-binding protein family 5" evidence="3">
    <location>
        <begin position="83"/>
        <end position="433"/>
    </location>
</feature>
<dbReference type="AlphaFoldDB" id="A0A1G8FZJ5"/>
<dbReference type="Proteomes" id="UP000198854">
    <property type="component" value="Unassembled WGS sequence"/>
</dbReference>
<dbReference type="InterPro" id="IPR039424">
    <property type="entry name" value="SBP_5"/>
</dbReference>
<keyword evidence="2" id="KW-0732">Signal</keyword>
<evidence type="ECO:0000256" key="1">
    <source>
        <dbReference type="ARBA" id="ARBA00005695"/>
    </source>
</evidence>
<evidence type="ECO:0000256" key="2">
    <source>
        <dbReference type="ARBA" id="ARBA00022729"/>
    </source>
</evidence>
<comment type="similarity">
    <text evidence="1">Belongs to the bacterial solute-binding protein 5 family.</text>
</comment>
<dbReference type="EMBL" id="FNDD01000033">
    <property type="protein sequence ID" value="SDH87562.1"/>
    <property type="molecule type" value="Genomic_DNA"/>
</dbReference>
<dbReference type="Gene3D" id="3.40.190.10">
    <property type="entry name" value="Periplasmic binding protein-like II"/>
    <property type="match status" value="1"/>
</dbReference>
<dbReference type="Gene3D" id="3.90.76.10">
    <property type="entry name" value="Dipeptide-binding Protein, Domain 1"/>
    <property type="match status" value="1"/>
</dbReference>
<protein>
    <submittedName>
        <fullName evidence="4">Peptide/nickel transport system substrate-binding protein</fullName>
    </submittedName>
</protein>
<accession>A0A1G8FZJ5</accession>
<evidence type="ECO:0000313" key="4">
    <source>
        <dbReference type="EMBL" id="SDH87562.1"/>
    </source>
</evidence>